<evidence type="ECO:0000256" key="1">
    <source>
        <dbReference type="ARBA" id="ARBA00004141"/>
    </source>
</evidence>
<dbReference type="GO" id="GO:0019236">
    <property type="term" value="P:response to pheromone"/>
    <property type="evidence" value="ECO:0007669"/>
    <property type="project" value="InterPro"/>
</dbReference>
<sequence>MAKVGGRLDDSSVNHVLLTVGNCAYIIHSLTVMVKKCPYAKVVMCTINTKYLLFVAAAALCLHAIPPAHGKTVSGILRSDAAKENNGQYITRFLFHGENALVVCRLEEADFAMAVRKEARLLLFQEQEGFENLSCLERLSGAPVAITLNAVELNWTMPKMSSPQLWHMVYADQSTCQEGEAGGDLEEIRFQAMLFNPDNAGNPLDHFSAEEAGLHSFYFLLVLTYFVAVCICAQPLWQALHKGGPMHTVLKVLSAALLLQVGSALLNYIHMARYARNGTGAPMIGSLAEFCDVISQIQMLYLLLSLCMGWMLSRTHRFQSKPLQWDTSPTSTTLALGGVGTQGALLVWEQFKDTEHHSYHAHGSVPGLLLIGLRIVLALLLASILYQIIMAERSTLKRDFYLCFAKGCFLWFLCHPILVLISVAFREHQREKVITIGIILCQTAAVVILYRLFLSRSLYWEVSSLSSVTLPLTMSRGHRSRY</sequence>
<evidence type="ECO:0000256" key="3">
    <source>
        <dbReference type="ARBA" id="ARBA00022989"/>
    </source>
</evidence>
<protein>
    <submittedName>
        <fullName evidence="9">G protein-coupled receptor 180</fullName>
    </submittedName>
</protein>
<dbReference type="InterPro" id="IPR053880">
    <property type="entry name" value="GPR180-like_N"/>
</dbReference>
<evidence type="ECO:0000256" key="4">
    <source>
        <dbReference type="ARBA" id="ARBA00023136"/>
    </source>
</evidence>
<name>A0A3B3Q2N9_9TELE</name>
<feature type="transmembrane region" description="Helical" evidence="6">
    <location>
        <begin position="368"/>
        <end position="388"/>
    </location>
</feature>
<dbReference type="Proteomes" id="UP000261540">
    <property type="component" value="Unplaced"/>
</dbReference>
<feature type="transmembrane region" description="Helical" evidence="6">
    <location>
        <begin position="400"/>
        <end position="421"/>
    </location>
</feature>
<evidence type="ECO:0000313" key="10">
    <source>
        <dbReference type="Proteomes" id="UP000261540"/>
    </source>
</evidence>
<dbReference type="GO" id="GO:0007186">
    <property type="term" value="P:G protein-coupled receptor signaling pathway"/>
    <property type="evidence" value="ECO:0007669"/>
    <property type="project" value="InterPro"/>
</dbReference>
<evidence type="ECO:0000256" key="5">
    <source>
        <dbReference type="ARBA" id="ARBA00023180"/>
    </source>
</evidence>
<feature type="transmembrane region" description="Helical" evidence="6">
    <location>
        <begin position="217"/>
        <end position="237"/>
    </location>
</feature>
<proteinExistence type="predicted"/>
<dbReference type="Ensembl" id="ENSPKIT00000023897.1">
    <property type="protein sequence ID" value="ENSPKIP00000000014.1"/>
    <property type="gene ID" value="ENSPKIG00000018842.1"/>
</dbReference>
<keyword evidence="2 6" id="KW-0812">Transmembrane</keyword>
<dbReference type="GeneTree" id="ENSGT00940000153981"/>
<organism evidence="9 10">
    <name type="scientific">Paramormyrops kingsleyae</name>
    <dbReference type="NCBI Taxonomy" id="1676925"/>
    <lineage>
        <taxon>Eukaryota</taxon>
        <taxon>Metazoa</taxon>
        <taxon>Chordata</taxon>
        <taxon>Craniata</taxon>
        <taxon>Vertebrata</taxon>
        <taxon>Euteleostomi</taxon>
        <taxon>Actinopterygii</taxon>
        <taxon>Neopterygii</taxon>
        <taxon>Teleostei</taxon>
        <taxon>Osteoglossocephala</taxon>
        <taxon>Osteoglossomorpha</taxon>
        <taxon>Osteoglossiformes</taxon>
        <taxon>Mormyridae</taxon>
        <taxon>Paramormyrops</taxon>
    </lineage>
</organism>
<reference evidence="9" key="1">
    <citation type="submission" date="2025-08" db="UniProtKB">
        <authorList>
            <consortium name="Ensembl"/>
        </authorList>
    </citation>
    <scope>IDENTIFICATION</scope>
</reference>
<dbReference type="Pfam" id="PF10192">
    <property type="entry name" value="GPR180-TMEM145_TM"/>
    <property type="match status" value="1"/>
</dbReference>
<feature type="transmembrane region" description="Helical" evidence="6">
    <location>
        <begin position="433"/>
        <end position="454"/>
    </location>
</feature>
<keyword evidence="3 6" id="KW-1133">Transmembrane helix</keyword>
<keyword evidence="10" id="KW-1185">Reference proteome</keyword>
<comment type="subcellular location">
    <subcellularLocation>
        <location evidence="1">Membrane</location>
        <topology evidence="1">Multi-pass membrane protein</topology>
    </subcellularLocation>
</comment>
<reference evidence="9" key="2">
    <citation type="submission" date="2025-09" db="UniProtKB">
        <authorList>
            <consortium name="Ensembl"/>
        </authorList>
    </citation>
    <scope>IDENTIFICATION</scope>
</reference>
<dbReference type="PANTHER" id="PTHR23252">
    <property type="entry name" value="INTIMAL THICKNESS RECEPTOR-RELATED"/>
    <property type="match status" value="1"/>
</dbReference>
<evidence type="ECO:0000256" key="2">
    <source>
        <dbReference type="ARBA" id="ARBA00022692"/>
    </source>
</evidence>
<dbReference type="PANTHER" id="PTHR23252:SF29">
    <property type="entry name" value="INTEGRAL MEMBRANE PROTEIN GPR180"/>
    <property type="match status" value="1"/>
</dbReference>
<dbReference type="InterPro" id="IPR019336">
    <property type="entry name" value="GPR180/TMEM145_TM"/>
</dbReference>
<dbReference type="AlphaFoldDB" id="A0A3B3Q2N9"/>
<dbReference type="GO" id="GO:0016020">
    <property type="term" value="C:membrane"/>
    <property type="evidence" value="ECO:0007669"/>
    <property type="project" value="UniProtKB-SubCell"/>
</dbReference>
<evidence type="ECO:0000259" key="7">
    <source>
        <dbReference type="Pfam" id="PF10192"/>
    </source>
</evidence>
<evidence type="ECO:0000256" key="6">
    <source>
        <dbReference type="SAM" id="Phobius"/>
    </source>
</evidence>
<feature type="transmembrane region" description="Helical" evidence="6">
    <location>
        <begin position="12"/>
        <end position="34"/>
    </location>
</feature>
<keyword evidence="4 6" id="KW-0472">Membrane</keyword>
<keyword evidence="5" id="KW-0325">Glycoprotein</keyword>
<feature type="domain" description="GPR180-like N-terminal" evidence="8">
    <location>
        <begin position="72"/>
        <end position="178"/>
    </location>
</feature>
<accession>A0A3B3Q2N9</accession>
<evidence type="ECO:0000259" key="8">
    <source>
        <dbReference type="Pfam" id="PF21870"/>
    </source>
</evidence>
<feature type="domain" description="GPR180/TMEM145 transmembrane" evidence="7">
    <location>
        <begin position="221"/>
        <end position="449"/>
    </location>
</feature>
<feature type="transmembrane region" description="Helical" evidence="6">
    <location>
        <begin position="290"/>
        <end position="312"/>
    </location>
</feature>
<evidence type="ECO:0000313" key="9">
    <source>
        <dbReference type="Ensembl" id="ENSPKIP00000000014.1"/>
    </source>
</evidence>
<dbReference type="Pfam" id="PF21870">
    <property type="entry name" value="GP180_GOLD"/>
    <property type="match status" value="1"/>
</dbReference>
<feature type="transmembrane region" description="Helical" evidence="6">
    <location>
        <begin position="249"/>
        <end position="269"/>
    </location>
</feature>
<dbReference type="InterPro" id="IPR047831">
    <property type="entry name" value="GPR180/TMEM145"/>
</dbReference>